<dbReference type="Proteomes" id="UP000828390">
    <property type="component" value="Unassembled WGS sequence"/>
</dbReference>
<evidence type="ECO:0000256" key="4">
    <source>
        <dbReference type="ARBA" id="ARBA00022801"/>
    </source>
</evidence>
<evidence type="ECO:0000313" key="10">
    <source>
        <dbReference type="Proteomes" id="UP000828390"/>
    </source>
</evidence>
<dbReference type="AlphaFoldDB" id="A0A9D4J4L1"/>
<comment type="cofactor">
    <cofactor evidence="1">
        <name>Ca(2+)</name>
        <dbReference type="ChEBI" id="CHEBI:29108"/>
    </cofactor>
</comment>
<dbReference type="Gene3D" id="3.30.1120.10">
    <property type="match status" value="1"/>
</dbReference>
<comment type="caution">
    <text evidence="9">The sequence shown here is derived from an EMBL/GenBank/DDBJ whole genome shotgun (WGS) entry which is preliminary data.</text>
</comment>
<gene>
    <name evidence="9" type="ORF">DPMN_149053</name>
</gene>
<dbReference type="PANTHER" id="PTHR10342">
    <property type="entry name" value="ARYLSULFATASE"/>
    <property type="match status" value="1"/>
</dbReference>
<sequence>MLMKNVVILSALIVLSVSICEAKQPHILLVIADDYGFHDIGYHGSEIRTPNLDNLAYSGVRLENYYVQPICSPTRTQLLSGRYQIHTGLQHGIIWAAQPYGLPLDSPTIADKLREAGYATHAVGKWHAGFYTHAHMPTRRGFDTFFGYLTGSEGYYNHYRCHAKMCGTDFMENTTPTNNYNGSYSTHLFANRVIDIINNHTDDKPLFLYVSFQAVHTPVEVPQSYEEPYWYIKDKLRRTYAGMVSCMDEAVGNITMAMKQRRLWDNTLMIFTTDNGGSVTEGGNNFPLRGSKGSMWEGGMHAVGFIHSKLLSDNVIGSVSTGLIHVTDWFPTLVKLAGGNLQGTKPLDGFDQWSSINNGDKSPRTELLHNIDPHYAKHGRPALNGTFSTSIRAALRMGDWKIITGDPGDGSWTPRPPCSKTPISIKERHPRHTHLKNLWLFNITQDPNENNDLSEQEPAIVKTMLDRLQYYDSTAVPCLYPENDPLADPARHGGFWGPWQ</sequence>
<evidence type="ECO:0000256" key="3">
    <source>
        <dbReference type="ARBA" id="ARBA00022723"/>
    </source>
</evidence>
<reference evidence="9" key="1">
    <citation type="journal article" date="2019" name="bioRxiv">
        <title>The Genome of the Zebra Mussel, Dreissena polymorpha: A Resource for Invasive Species Research.</title>
        <authorList>
            <person name="McCartney M.A."/>
            <person name="Auch B."/>
            <person name="Kono T."/>
            <person name="Mallez S."/>
            <person name="Zhang Y."/>
            <person name="Obille A."/>
            <person name="Becker A."/>
            <person name="Abrahante J.E."/>
            <person name="Garbe J."/>
            <person name="Badalamenti J.P."/>
            <person name="Herman A."/>
            <person name="Mangelson H."/>
            <person name="Liachko I."/>
            <person name="Sullivan S."/>
            <person name="Sone E.D."/>
            <person name="Koren S."/>
            <person name="Silverstein K.A.T."/>
            <person name="Beckman K.B."/>
            <person name="Gohl D.M."/>
        </authorList>
    </citation>
    <scope>NUCLEOTIDE SEQUENCE</scope>
    <source>
        <strain evidence="9">Duluth1</strain>
        <tissue evidence="9">Whole animal</tissue>
    </source>
</reference>
<dbReference type="InterPro" id="IPR017850">
    <property type="entry name" value="Alkaline_phosphatase_core_sf"/>
</dbReference>
<dbReference type="CDD" id="cd16029">
    <property type="entry name" value="4-S"/>
    <property type="match status" value="1"/>
</dbReference>
<feature type="chain" id="PRO_5038437841" description="Sulfatase N-terminal domain-containing protein" evidence="7">
    <location>
        <begin position="23"/>
        <end position="500"/>
    </location>
</feature>
<dbReference type="PANTHER" id="PTHR10342:SF274">
    <property type="entry name" value="ARYLSULFATASE B"/>
    <property type="match status" value="1"/>
</dbReference>
<dbReference type="FunFam" id="3.40.720.10:FF:000007">
    <property type="entry name" value="Arylsulfatase family, member J"/>
    <property type="match status" value="1"/>
</dbReference>
<organism evidence="9 10">
    <name type="scientific">Dreissena polymorpha</name>
    <name type="common">Zebra mussel</name>
    <name type="synonym">Mytilus polymorpha</name>
    <dbReference type="NCBI Taxonomy" id="45954"/>
    <lineage>
        <taxon>Eukaryota</taxon>
        <taxon>Metazoa</taxon>
        <taxon>Spiralia</taxon>
        <taxon>Lophotrochozoa</taxon>
        <taxon>Mollusca</taxon>
        <taxon>Bivalvia</taxon>
        <taxon>Autobranchia</taxon>
        <taxon>Heteroconchia</taxon>
        <taxon>Euheterodonta</taxon>
        <taxon>Imparidentia</taxon>
        <taxon>Neoheterodontei</taxon>
        <taxon>Myida</taxon>
        <taxon>Dreissenoidea</taxon>
        <taxon>Dreissenidae</taxon>
        <taxon>Dreissena</taxon>
    </lineage>
</organism>
<proteinExistence type="inferred from homology"/>
<dbReference type="PROSITE" id="PS00149">
    <property type="entry name" value="SULFATASE_2"/>
    <property type="match status" value="1"/>
</dbReference>
<keyword evidence="7" id="KW-0732">Signal</keyword>
<keyword evidence="5" id="KW-0106">Calcium</keyword>
<name>A0A9D4J4L1_DREPO</name>
<evidence type="ECO:0000256" key="7">
    <source>
        <dbReference type="SAM" id="SignalP"/>
    </source>
</evidence>
<evidence type="ECO:0000256" key="6">
    <source>
        <dbReference type="ARBA" id="ARBA00023180"/>
    </source>
</evidence>
<dbReference type="OrthoDB" id="103349at2759"/>
<dbReference type="GO" id="GO:0046872">
    <property type="term" value="F:metal ion binding"/>
    <property type="evidence" value="ECO:0007669"/>
    <property type="project" value="UniProtKB-KW"/>
</dbReference>
<feature type="signal peptide" evidence="7">
    <location>
        <begin position="1"/>
        <end position="22"/>
    </location>
</feature>
<evidence type="ECO:0000256" key="1">
    <source>
        <dbReference type="ARBA" id="ARBA00001913"/>
    </source>
</evidence>
<dbReference type="InterPro" id="IPR000917">
    <property type="entry name" value="Sulfatase_N"/>
</dbReference>
<dbReference type="Gene3D" id="3.40.720.10">
    <property type="entry name" value="Alkaline Phosphatase, subunit A"/>
    <property type="match status" value="1"/>
</dbReference>
<dbReference type="SUPFAM" id="SSF53649">
    <property type="entry name" value="Alkaline phosphatase-like"/>
    <property type="match status" value="1"/>
</dbReference>
<dbReference type="EMBL" id="JAIWYP010000007">
    <property type="protein sequence ID" value="KAH3795498.1"/>
    <property type="molecule type" value="Genomic_DNA"/>
</dbReference>
<comment type="similarity">
    <text evidence="2">Belongs to the sulfatase family.</text>
</comment>
<dbReference type="Pfam" id="PF00884">
    <property type="entry name" value="Sulfatase"/>
    <property type="match status" value="1"/>
</dbReference>
<evidence type="ECO:0000259" key="8">
    <source>
        <dbReference type="Pfam" id="PF00884"/>
    </source>
</evidence>
<dbReference type="InterPro" id="IPR024607">
    <property type="entry name" value="Sulfatase_CS"/>
</dbReference>
<keyword evidence="3" id="KW-0479">Metal-binding</keyword>
<dbReference type="InterPro" id="IPR047115">
    <property type="entry name" value="ARSB"/>
</dbReference>
<reference evidence="9" key="2">
    <citation type="submission" date="2020-11" db="EMBL/GenBank/DDBJ databases">
        <authorList>
            <person name="McCartney M.A."/>
            <person name="Auch B."/>
            <person name="Kono T."/>
            <person name="Mallez S."/>
            <person name="Becker A."/>
            <person name="Gohl D.M."/>
            <person name="Silverstein K.A.T."/>
            <person name="Koren S."/>
            <person name="Bechman K.B."/>
            <person name="Herman A."/>
            <person name="Abrahante J.E."/>
            <person name="Garbe J."/>
        </authorList>
    </citation>
    <scope>NUCLEOTIDE SEQUENCE</scope>
    <source>
        <strain evidence="9">Duluth1</strain>
        <tissue evidence="9">Whole animal</tissue>
    </source>
</reference>
<evidence type="ECO:0000313" key="9">
    <source>
        <dbReference type="EMBL" id="KAH3795498.1"/>
    </source>
</evidence>
<keyword evidence="4" id="KW-0378">Hydrolase</keyword>
<evidence type="ECO:0000256" key="2">
    <source>
        <dbReference type="ARBA" id="ARBA00008779"/>
    </source>
</evidence>
<evidence type="ECO:0000256" key="5">
    <source>
        <dbReference type="ARBA" id="ARBA00022837"/>
    </source>
</evidence>
<keyword evidence="10" id="KW-1185">Reference proteome</keyword>
<dbReference type="GO" id="GO:0008484">
    <property type="term" value="F:sulfuric ester hydrolase activity"/>
    <property type="evidence" value="ECO:0007669"/>
    <property type="project" value="InterPro"/>
</dbReference>
<accession>A0A9D4J4L1</accession>
<protein>
    <recommendedName>
        <fullName evidence="8">Sulfatase N-terminal domain-containing protein</fullName>
    </recommendedName>
</protein>
<keyword evidence="6" id="KW-0325">Glycoprotein</keyword>
<feature type="domain" description="Sulfatase N-terminal" evidence="8">
    <location>
        <begin position="25"/>
        <end position="338"/>
    </location>
</feature>